<dbReference type="GeneID" id="39581743"/>
<dbReference type="GO" id="GO:0016787">
    <property type="term" value="F:hydrolase activity"/>
    <property type="evidence" value="ECO:0007669"/>
    <property type="project" value="UniProtKB-KW"/>
</dbReference>
<sequence length="314" mass="34668">MASTVEGTFAVDGAELYTKTWTPDGPVRAKLIFIHGFSDHINRYNGFFLALSARGIQVFGFDQRGWGRTVRVPADRGLTGPTTQVLSDIAAFIRDKLPPSPSVTDNDGIVATTVEPPIFVMGNSMGGGEVATLASRPEYEDVVTRIRGWILEAPLIGFPPGEEPSFVKVFLGRLISRFAPKQQLVHALSAEYLSRDPQVVRSIREDPLNHETGTLEGLAGLLERTNHLASGRLKLSRNVDSLFVAHGTGDRTTSCDASREWFDAQNIKDAQFKAYKGAYHQLHSDLCKDEFYYDIGDWILRRSSGLSSPKLRPC</sequence>
<keyword evidence="3" id="KW-1185">Reference proteome</keyword>
<dbReference type="OrthoDB" id="10249433at2759"/>
<accession>A0A3N2PJV8</accession>
<protein>
    <submittedName>
        <fullName evidence="2">Alpha/beta hydrolase</fullName>
    </submittedName>
</protein>
<evidence type="ECO:0000313" key="2">
    <source>
        <dbReference type="EMBL" id="ROT34805.1"/>
    </source>
</evidence>
<dbReference type="STRING" id="1314773.A0A3N2PJV8"/>
<dbReference type="SUPFAM" id="SSF53474">
    <property type="entry name" value="alpha/beta-Hydrolases"/>
    <property type="match status" value="1"/>
</dbReference>
<name>A0A3N2PJV8_SODAK</name>
<organism evidence="2 3">
    <name type="scientific">Sodiomyces alkalinus (strain CBS 110278 / VKM F-3762 / F11)</name>
    <name type="common">Alkaliphilic filamentous fungus</name>
    <dbReference type="NCBI Taxonomy" id="1314773"/>
    <lineage>
        <taxon>Eukaryota</taxon>
        <taxon>Fungi</taxon>
        <taxon>Dikarya</taxon>
        <taxon>Ascomycota</taxon>
        <taxon>Pezizomycotina</taxon>
        <taxon>Sordariomycetes</taxon>
        <taxon>Hypocreomycetidae</taxon>
        <taxon>Glomerellales</taxon>
        <taxon>Plectosphaerellaceae</taxon>
        <taxon>Sodiomyces</taxon>
    </lineage>
</organism>
<evidence type="ECO:0000259" key="1">
    <source>
        <dbReference type="Pfam" id="PF12146"/>
    </source>
</evidence>
<reference evidence="2 3" key="1">
    <citation type="journal article" date="2018" name="Mol. Ecol.">
        <title>The obligate alkalophilic soda-lake fungus Sodiomyces alkalinus has shifted to a protein diet.</title>
        <authorList>
            <person name="Grum-Grzhimaylo A.A."/>
            <person name="Falkoski D.L."/>
            <person name="van den Heuvel J."/>
            <person name="Valero-Jimenez C.A."/>
            <person name="Min B."/>
            <person name="Choi I.G."/>
            <person name="Lipzen A."/>
            <person name="Daum C.G."/>
            <person name="Aanen D.K."/>
            <person name="Tsang A."/>
            <person name="Henrissat B."/>
            <person name="Bilanenko E.N."/>
            <person name="de Vries R.P."/>
            <person name="van Kan J.A.L."/>
            <person name="Grigoriev I.V."/>
            <person name="Debets A.J.M."/>
        </authorList>
    </citation>
    <scope>NUCLEOTIDE SEQUENCE [LARGE SCALE GENOMIC DNA]</scope>
    <source>
        <strain evidence="2 3">F11</strain>
    </source>
</reference>
<feature type="domain" description="Serine aminopeptidase S33" evidence="1">
    <location>
        <begin position="26"/>
        <end position="285"/>
    </location>
</feature>
<keyword evidence="2" id="KW-0378">Hydrolase</keyword>
<evidence type="ECO:0000313" key="3">
    <source>
        <dbReference type="Proteomes" id="UP000272025"/>
    </source>
</evidence>
<dbReference type="AlphaFoldDB" id="A0A3N2PJV8"/>
<dbReference type="InterPro" id="IPR051044">
    <property type="entry name" value="MAG_DAG_Lipase"/>
</dbReference>
<dbReference type="EMBL" id="ML119064">
    <property type="protein sequence ID" value="ROT34805.1"/>
    <property type="molecule type" value="Genomic_DNA"/>
</dbReference>
<dbReference type="Gene3D" id="3.40.50.1820">
    <property type="entry name" value="alpha/beta hydrolase"/>
    <property type="match status" value="1"/>
</dbReference>
<dbReference type="PANTHER" id="PTHR11614">
    <property type="entry name" value="PHOSPHOLIPASE-RELATED"/>
    <property type="match status" value="1"/>
</dbReference>
<dbReference type="Pfam" id="PF12146">
    <property type="entry name" value="Hydrolase_4"/>
    <property type="match status" value="1"/>
</dbReference>
<gene>
    <name evidence="2" type="ORF">SODALDRAFT_346723</name>
</gene>
<dbReference type="InterPro" id="IPR029058">
    <property type="entry name" value="AB_hydrolase_fold"/>
</dbReference>
<dbReference type="InterPro" id="IPR022742">
    <property type="entry name" value="Hydrolase_4"/>
</dbReference>
<dbReference type="Proteomes" id="UP000272025">
    <property type="component" value="Unassembled WGS sequence"/>
</dbReference>
<proteinExistence type="predicted"/>
<dbReference type="RefSeq" id="XP_028462611.1">
    <property type="nucleotide sequence ID" value="XM_028613265.1"/>
</dbReference>